<keyword evidence="2" id="KW-0328">Glycosyltransferase</keyword>
<keyword evidence="2" id="KW-0808">Transferase</keyword>
<evidence type="ECO:0000259" key="1">
    <source>
        <dbReference type="Pfam" id="PF13524"/>
    </source>
</evidence>
<feature type="domain" description="Spore protein YkvP/CgeB glycosyl transferase-like" evidence="1">
    <location>
        <begin position="160"/>
        <end position="301"/>
    </location>
</feature>
<gene>
    <name evidence="2" type="ORF">K8I29_13470</name>
</gene>
<comment type="caution">
    <text evidence="2">The sequence shown here is derived from an EMBL/GenBank/DDBJ whole genome shotgun (WGS) entry which is preliminary data.</text>
</comment>
<dbReference type="AlphaFoldDB" id="A0A953JDN3"/>
<organism evidence="2 3">
    <name type="scientific">Candidatus Nitrobium versatile</name>
    <dbReference type="NCBI Taxonomy" id="2884831"/>
    <lineage>
        <taxon>Bacteria</taxon>
        <taxon>Pseudomonadati</taxon>
        <taxon>Nitrospirota</taxon>
        <taxon>Nitrospiria</taxon>
        <taxon>Nitrospirales</taxon>
        <taxon>Nitrospiraceae</taxon>
        <taxon>Candidatus Nitrobium</taxon>
    </lineage>
</organism>
<name>A0A953JDN3_9BACT</name>
<evidence type="ECO:0000313" key="2">
    <source>
        <dbReference type="EMBL" id="MBZ0157205.1"/>
    </source>
</evidence>
<accession>A0A953JDN3</accession>
<dbReference type="EC" id="2.4.-.-" evidence="2"/>
<dbReference type="Proteomes" id="UP000705867">
    <property type="component" value="Unassembled WGS sequence"/>
</dbReference>
<evidence type="ECO:0000313" key="3">
    <source>
        <dbReference type="Proteomes" id="UP000705867"/>
    </source>
</evidence>
<dbReference type="EMBL" id="JAIOIV010000107">
    <property type="protein sequence ID" value="MBZ0157205.1"/>
    <property type="molecule type" value="Genomic_DNA"/>
</dbReference>
<dbReference type="InterPro" id="IPR055259">
    <property type="entry name" value="YkvP/CgeB_Glyco_trans-like"/>
</dbReference>
<reference evidence="2" key="2">
    <citation type="submission" date="2021-08" db="EMBL/GenBank/DDBJ databases">
        <authorList>
            <person name="Dalcin Martins P."/>
        </authorList>
    </citation>
    <scope>NUCLEOTIDE SEQUENCE</scope>
    <source>
        <strain evidence="2">MAG_39</strain>
    </source>
</reference>
<dbReference type="GO" id="GO:0016757">
    <property type="term" value="F:glycosyltransferase activity"/>
    <property type="evidence" value="ECO:0007669"/>
    <property type="project" value="UniProtKB-KW"/>
</dbReference>
<sequence length="315" mass="36121">MKLALHHRHRQERIEEALQELGHTFVYVKWDAGEAIGSGADAVLFEFKNILKEELKFLALSRRLRKAGIPVATWCLDLPNIGARKWKLPLLLKAGLVDIFATHSLQGLPEGGRVLYLPNAAWLCSYNQGSVTLEDLRDPAWYTVDVSFAGNIDSERYPEHRHRTDFLKTLASLLRGAGITYRFEDSRHMSFREQVGLIQRSRINLNIGCAADRCGEKSWGLAERCYGIPACGGFLLSDERVHGRDAFVEGEEIVMFGDIDDCFRKILYYTQAHDERRKIAENAHRRVLQEHTYARRMERLLTAVQRVKEQRGSRI</sequence>
<dbReference type="Pfam" id="PF13524">
    <property type="entry name" value="Glyco_trans_1_2"/>
    <property type="match status" value="1"/>
</dbReference>
<proteinExistence type="predicted"/>
<protein>
    <submittedName>
        <fullName evidence="2">Glycosyltransferase</fullName>
        <ecNumber evidence="2">2.4.-.-</ecNumber>
    </submittedName>
</protein>
<reference evidence="2" key="1">
    <citation type="journal article" date="2021" name="bioRxiv">
        <title>Unraveling nitrogen, sulfur and carbon metabolic pathways and microbial community transcriptional responses to substrate deprivation and toxicity stresses in a bioreactor mimicking anoxic brackish coastal sediment conditions.</title>
        <authorList>
            <person name="Martins P.D."/>
            <person name="Echeveste M.J."/>
            <person name="Arshad A."/>
            <person name="Kurth J."/>
            <person name="Ouboter H."/>
            <person name="Jetten M.S.M."/>
            <person name="Welte C.U."/>
        </authorList>
    </citation>
    <scope>NUCLEOTIDE SEQUENCE</scope>
    <source>
        <strain evidence="2">MAG_39</strain>
    </source>
</reference>